<dbReference type="GO" id="GO:0005829">
    <property type="term" value="C:cytosol"/>
    <property type="evidence" value="ECO:0007669"/>
    <property type="project" value="TreeGrafter"/>
</dbReference>
<dbReference type="Proteomes" id="UP001195914">
    <property type="component" value="Unassembled WGS sequence"/>
</dbReference>
<dbReference type="SUPFAM" id="SSF52540">
    <property type="entry name" value="P-loop containing nucleoside triphosphate hydrolases"/>
    <property type="match status" value="1"/>
</dbReference>
<evidence type="ECO:0000313" key="9">
    <source>
        <dbReference type="Proteomes" id="UP001195914"/>
    </source>
</evidence>
<dbReference type="PANTHER" id="PTHR47959">
    <property type="entry name" value="ATP-DEPENDENT RNA HELICASE RHLE-RELATED"/>
    <property type="match status" value="1"/>
</dbReference>
<dbReference type="Gene3D" id="3.40.50.300">
    <property type="entry name" value="P-loop containing nucleotide triphosphate hydrolases"/>
    <property type="match status" value="2"/>
</dbReference>
<gene>
    <name evidence="8" type="ORF">X943_002311</name>
</gene>
<dbReference type="CDD" id="cd18787">
    <property type="entry name" value="SF2_C_DEAD"/>
    <property type="match status" value="1"/>
</dbReference>
<protein>
    <submittedName>
        <fullName evidence="8">DEAD/DEAH box helicase</fullName>
    </submittedName>
</protein>
<dbReference type="InterPro" id="IPR027417">
    <property type="entry name" value="P-loop_NTPase"/>
</dbReference>
<evidence type="ECO:0000256" key="1">
    <source>
        <dbReference type="ARBA" id="ARBA00022741"/>
    </source>
</evidence>
<evidence type="ECO:0000256" key="4">
    <source>
        <dbReference type="ARBA" id="ARBA00022840"/>
    </source>
</evidence>
<evidence type="ECO:0000256" key="5">
    <source>
        <dbReference type="SAM" id="MobiDB-lite"/>
    </source>
</evidence>
<feature type="domain" description="Helicase ATP-binding" evidence="6">
    <location>
        <begin position="134"/>
        <end position="310"/>
    </location>
</feature>
<evidence type="ECO:0000259" key="6">
    <source>
        <dbReference type="PROSITE" id="PS51192"/>
    </source>
</evidence>
<keyword evidence="2" id="KW-0378">Hydrolase</keyword>
<dbReference type="InterPro" id="IPR050079">
    <property type="entry name" value="DEAD_box_RNA_helicase"/>
</dbReference>
<keyword evidence="1" id="KW-0547">Nucleotide-binding</keyword>
<reference evidence="8" key="2">
    <citation type="submission" date="2021-05" db="EMBL/GenBank/DDBJ databases">
        <authorList>
            <person name="Pain A."/>
        </authorList>
    </citation>
    <scope>NUCLEOTIDE SEQUENCE</scope>
    <source>
        <strain evidence="8">1802A</strain>
    </source>
</reference>
<dbReference type="SMART" id="SM00490">
    <property type="entry name" value="HELICc"/>
    <property type="match status" value="1"/>
</dbReference>
<evidence type="ECO:0000256" key="2">
    <source>
        <dbReference type="ARBA" id="ARBA00022801"/>
    </source>
</evidence>
<dbReference type="InterPro" id="IPR014001">
    <property type="entry name" value="Helicase_ATP-bd"/>
</dbReference>
<keyword evidence="9" id="KW-1185">Reference proteome</keyword>
<comment type="caution">
    <text evidence="8">The sequence shown here is derived from an EMBL/GenBank/DDBJ whole genome shotgun (WGS) entry which is preliminary data.</text>
</comment>
<sequence>MEDSSENIHQQGQPVDFEPDETKRFRWVPIEYDAELQGEGLMSLEVLQDDDELPVMKKAKKAKKGPKENKAPKDAKKLEDTDKHDDVPVQQVEDATKKWNTLLFDDWNIPTPVRINLYNAGMLAPTVIQKIVFKPSLTTGANIVACAETGSGKTLAFSLPVIISLLKPEPVVAEERIVLCLVILPTRELALQVKDTMVMLLKDTHMKAFSLIGGISIQKQERIVKNKPEIIVATPGRLWDAINQFNMVFNLKYLILDEADMLVTEKSFKELGSIVTKVKSNTTQTFIYSATILNNNEPCAEKKDLNALFKLLKMKDPTVCVASHKGNLVQPYDQFLQNKAFQITETEEASNTTLPASLGFKLIRCFDNDKELKLVAYLMEHYSNVDHGRTVVFVNSISYAYRLEPLLRDKHELRMTKAHCMTLNKESKVKYITSIHSKLKQKQRLKRLEQFTKHDKSILICTDVASRGLDLPDIDGVIHFQPPRNTSLFIHRSGRTARLSAEGYAICICESSEVETWEGLFKTIDKKMDDVEEILTCIPPKQYQKYKRLLMLANTIEAQEHQAAKTESWLQTAAKQADIALSDEDSDEPAAVKRCKTYKSLKAGKRALLNANPHCWGRVSHISLYSVKDGTKGPGRSPVNHGNAAALINH</sequence>
<dbReference type="PROSITE" id="PS51192">
    <property type="entry name" value="HELICASE_ATP_BIND_1"/>
    <property type="match status" value="1"/>
</dbReference>
<name>A0AAD9GFL8_BABDI</name>
<feature type="domain" description="Helicase C-terminal" evidence="7">
    <location>
        <begin position="377"/>
        <end position="539"/>
    </location>
</feature>
<dbReference type="SMART" id="SM00487">
    <property type="entry name" value="DEXDc"/>
    <property type="match status" value="1"/>
</dbReference>
<dbReference type="Pfam" id="PF00271">
    <property type="entry name" value="Helicase_C"/>
    <property type="match status" value="1"/>
</dbReference>
<organism evidence="8 9">
    <name type="scientific">Babesia divergens</name>
    <dbReference type="NCBI Taxonomy" id="32595"/>
    <lineage>
        <taxon>Eukaryota</taxon>
        <taxon>Sar</taxon>
        <taxon>Alveolata</taxon>
        <taxon>Apicomplexa</taxon>
        <taxon>Aconoidasida</taxon>
        <taxon>Piroplasmida</taxon>
        <taxon>Babesiidae</taxon>
        <taxon>Babesia</taxon>
    </lineage>
</organism>
<accession>A0AAD9GFL8</accession>
<dbReference type="AlphaFoldDB" id="A0AAD9GFL8"/>
<evidence type="ECO:0000256" key="3">
    <source>
        <dbReference type="ARBA" id="ARBA00022806"/>
    </source>
</evidence>
<dbReference type="InterPro" id="IPR001650">
    <property type="entry name" value="Helicase_C-like"/>
</dbReference>
<dbReference type="EMBL" id="JAHBMH010000033">
    <property type="protein sequence ID" value="KAK1937498.1"/>
    <property type="molecule type" value="Genomic_DNA"/>
</dbReference>
<feature type="region of interest" description="Disordered" evidence="5">
    <location>
        <begin position="1"/>
        <end position="22"/>
    </location>
</feature>
<dbReference type="GO" id="GO:0005524">
    <property type="term" value="F:ATP binding"/>
    <property type="evidence" value="ECO:0007669"/>
    <property type="project" value="UniProtKB-KW"/>
</dbReference>
<proteinExistence type="predicted"/>
<dbReference type="GO" id="GO:0003676">
    <property type="term" value="F:nucleic acid binding"/>
    <property type="evidence" value="ECO:0007669"/>
    <property type="project" value="InterPro"/>
</dbReference>
<dbReference type="PROSITE" id="PS51194">
    <property type="entry name" value="HELICASE_CTER"/>
    <property type="match status" value="1"/>
</dbReference>
<feature type="region of interest" description="Disordered" evidence="5">
    <location>
        <begin position="55"/>
        <end position="90"/>
    </location>
</feature>
<keyword evidence="4" id="KW-0067">ATP-binding</keyword>
<feature type="compositionally biased region" description="Basic and acidic residues" evidence="5">
    <location>
        <begin position="65"/>
        <end position="87"/>
    </location>
</feature>
<evidence type="ECO:0000313" key="8">
    <source>
        <dbReference type="EMBL" id="KAK1937498.1"/>
    </source>
</evidence>
<dbReference type="Pfam" id="PF00270">
    <property type="entry name" value="DEAD"/>
    <property type="match status" value="1"/>
</dbReference>
<evidence type="ECO:0000259" key="7">
    <source>
        <dbReference type="PROSITE" id="PS51194"/>
    </source>
</evidence>
<reference evidence="8" key="1">
    <citation type="journal article" date="2014" name="Nucleic Acids Res.">
        <title>The evolutionary dynamics of variant antigen genes in Babesia reveal a history of genomic innovation underlying host-parasite interaction.</title>
        <authorList>
            <person name="Jackson A.P."/>
            <person name="Otto T.D."/>
            <person name="Darby A."/>
            <person name="Ramaprasad A."/>
            <person name="Xia D."/>
            <person name="Echaide I.E."/>
            <person name="Farber M."/>
            <person name="Gahlot S."/>
            <person name="Gamble J."/>
            <person name="Gupta D."/>
            <person name="Gupta Y."/>
            <person name="Jackson L."/>
            <person name="Malandrin L."/>
            <person name="Malas T.B."/>
            <person name="Moussa E."/>
            <person name="Nair M."/>
            <person name="Reid A.J."/>
            <person name="Sanders M."/>
            <person name="Sharma J."/>
            <person name="Tracey A."/>
            <person name="Quail M.A."/>
            <person name="Weir W."/>
            <person name="Wastling J.M."/>
            <person name="Hall N."/>
            <person name="Willadsen P."/>
            <person name="Lingelbach K."/>
            <person name="Shiels B."/>
            <person name="Tait A."/>
            <person name="Berriman M."/>
            <person name="Allred D.R."/>
            <person name="Pain A."/>
        </authorList>
    </citation>
    <scope>NUCLEOTIDE SEQUENCE</scope>
    <source>
        <strain evidence="8">1802A</strain>
    </source>
</reference>
<feature type="region of interest" description="Disordered" evidence="5">
    <location>
        <begin position="631"/>
        <end position="650"/>
    </location>
</feature>
<dbReference type="InterPro" id="IPR011545">
    <property type="entry name" value="DEAD/DEAH_box_helicase_dom"/>
</dbReference>
<dbReference type="GO" id="GO:0016787">
    <property type="term" value="F:hydrolase activity"/>
    <property type="evidence" value="ECO:0007669"/>
    <property type="project" value="UniProtKB-KW"/>
</dbReference>
<dbReference type="GO" id="GO:0003724">
    <property type="term" value="F:RNA helicase activity"/>
    <property type="evidence" value="ECO:0007669"/>
    <property type="project" value="TreeGrafter"/>
</dbReference>
<dbReference type="PANTHER" id="PTHR47959:SF1">
    <property type="entry name" value="ATP-DEPENDENT RNA HELICASE DBPA"/>
    <property type="match status" value="1"/>
</dbReference>
<keyword evidence="3 8" id="KW-0347">Helicase</keyword>